<dbReference type="OrthoDB" id="3366823at2759"/>
<organism evidence="3 4">
    <name type="scientific">Ampelomyces quisqualis</name>
    <name type="common">Powdery mildew agent</name>
    <dbReference type="NCBI Taxonomy" id="50730"/>
    <lineage>
        <taxon>Eukaryota</taxon>
        <taxon>Fungi</taxon>
        <taxon>Dikarya</taxon>
        <taxon>Ascomycota</taxon>
        <taxon>Pezizomycotina</taxon>
        <taxon>Dothideomycetes</taxon>
        <taxon>Pleosporomycetidae</taxon>
        <taxon>Pleosporales</taxon>
        <taxon>Pleosporineae</taxon>
        <taxon>Phaeosphaeriaceae</taxon>
        <taxon>Ampelomyces</taxon>
    </lineage>
</organism>
<evidence type="ECO:0008006" key="5">
    <source>
        <dbReference type="Google" id="ProtNLM"/>
    </source>
</evidence>
<keyword evidence="2" id="KW-0472">Membrane</keyword>
<evidence type="ECO:0000256" key="1">
    <source>
        <dbReference type="SAM" id="MobiDB-lite"/>
    </source>
</evidence>
<feature type="region of interest" description="Disordered" evidence="1">
    <location>
        <begin position="596"/>
        <end position="621"/>
    </location>
</feature>
<gene>
    <name evidence="3" type="ORF">BDU57DRAFT_270051</name>
</gene>
<dbReference type="InterPro" id="IPR036396">
    <property type="entry name" value="Cyt_P450_sf"/>
</dbReference>
<keyword evidence="2" id="KW-0812">Transmembrane</keyword>
<feature type="compositionally biased region" description="Basic and acidic residues" evidence="1">
    <location>
        <begin position="608"/>
        <end position="618"/>
    </location>
</feature>
<keyword evidence="4" id="KW-1185">Reference proteome</keyword>
<dbReference type="GO" id="GO:0005506">
    <property type="term" value="F:iron ion binding"/>
    <property type="evidence" value="ECO:0007669"/>
    <property type="project" value="InterPro"/>
</dbReference>
<sequence length="658" mass="72767">MASLRTLFLGVYASNAAIRLMFLPICYVLLLSPFLTLAGYYLGFGQTFSAYVPEDFSWTDLLPQVVLSTVFLLLPTRLLSASGVASKTKDGGKRLVQSLPYWIPGFRHFWSIISGGEIWLNGVRESAIDSIVAYNAFGAKHNIILNDTLAEGSCLSQLSQKQVDLQVPRTVQWTILRNAFGIPSTVEAQYFDKESEIDNTITINIYKEIQPLLSSTLHLLSESLPDFVTFNSSIVDQMQWERVADVELTDGTSEAECSLFTLINEFCCNAILPPIIGAQFTEAYQLLATDLATFNTRYWAMALGLPRLTPLQGLPGAALSQKRLLQNLRRMFGELSSPPVKRVPDDDESVSGEETDADVLTPVTKLNDLFKQHDLPLDARASIMLQVLHEIIAEVVPLVFWSLLHIHASGSEVEQDTPVEKIRQETKVWAQALQPPSIHPLFPSPPAIVFEKVLEKIRGSTNALLSSCINETRRLYTCSTTTYKLESPITLTDPSIPNEEWELEANTYIDIGLSQSLLNSSASIFPDPKVYKPDRFTTLPCPIALNTTSGPFIQALTATILTGIIQLWNLTPAPKKSFFDHMQEARAEAKAGAAALTGEQKAAQSSQAKDKTGQDGKAKWVIPRAVDGASVKVPRGDVRVRIRRREGLPAGRGDVRRF</sequence>
<dbReference type="Proteomes" id="UP000800096">
    <property type="component" value="Unassembled WGS sequence"/>
</dbReference>
<dbReference type="PANTHER" id="PTHR24306">
    <property type="match status" value="1"/>
</dbReference>
<dbReference type="Gene3D" id="1.10.630.10">
    <property type="entry name" value="Cytochrome P450"/>
    <property type="match status" value="1"/>
</dbReference>
<keyword evidence="2" id="KW-1133">Transmembrane helix</keyword>
<dbReference type="AlphaFoldDB" id="A0A6A5QKY6"/>
<dbReference type="PANTHER" id="PTHR24306:SF7">
    <property type="entry name" value="AHBB"/>
    <property type="match status" value="1"/>
</dbReference>
<evidence type="ECO:0000256" key="2">
    <source>
        <dbReference type="SAM" id="Phobius"/>
    </source>
</evidence>
<proteinExistence type="predicted"/>
<name>A0A6A5QKY6_AMPQU</name>
<feature type="transmembrane region" description="Helical" evidence="2">
    <location>
        <begin position="20"/>
        <end position="41"/>
    </location>
</feature>
<evidence type="ECO:0000313" key="3">
    <source>
        <dbReference type="EMBL" id="KAF1915336.1"/>
    </source>
</evidence>
<evidence type="ECO:0000313" key="4">
    <source>
        <dbReference type="Proteomes" id="UP000800096"/>
    </source>
</evidence>
<dbReference type="GO" id="GO:0016705">
    <property type="term" value="F:oxidoreductase activity, acting on paired donors, with incorporation or reduction of molecular oxygen"/>
    <property type="evidence" value="ECO:0007669"/>
    <property type="project" value="InterPro"/>
</dbReference>
<dbReference type="SUPFAM" id="SSF48264">
    <property type="entry name" value="Cytochrome P450"/>
    <property type="match status" value="1"/>
</dbReference>
<accession>A0A6A5QKY6</accession>
<reference evidence="3" key="1">
    <citation type="journal article" date="2020" name="Stud. Mycol.">
        <title>101 Dothideomycetes genomes: a test case for predicting lifestyles and emergence of pathogens.</title>
        <authorList>
            <person name="Haridas S."/>
            <person name="Albert R."/>
            <person name="Binder M."/>
            <person name="Bloem J."/>
            <person name="Labutti K."/>
            <person name="Salamov A."/>
            <person name="Andreopoulos B."/>
            <person name="Baker S."/>
            <person name="Barry K."/>
            <person name="Bills G."/>
            <person name="Bluhm B."/>
            <person name="Cannon C."/>
            <person name="Castanera R."/>
            <person name="Culley D."/>
            <person name="Daum C."/>
            <person name="Ezra D."/>
            <person name="Gonzalez J."/>
            <person name="Henrissat B."/>
            <person name="Kuo A."/>
            <person name="Liang C."/>
            <person name="Lipzen A."/>
            <person name="Lutzoni F."/>
            <person name="Magnuson J."/>
            <person name="Mondo S."/>
            <person name="Nolan M."/>
            <person name="Ohm R."/>
            <person name="Pangilinan J."/>
            <person name="Park H.-J."/>
            <person name="Ramirez L."/>
            <person name="Alfaro M."/>
            <person name="Sun H."/>
            <person name="Tritt A."/>
            <person name="Yoshinaga Y."/>
            <person name="Zwiers L.-H."/>
            <person name="Turgeon B."/>
            <person name="Goodwin S."/>
            <person name="Spatafora J."/>
            <person name="Crous P."/>
            <person name="Grigoriev I."/>
        </authorList>
    </citation>
    <scope>NUCLEOTIDE SEQUENCE</scope>
    <source>
        <strain evidence="3">HMLAC05119</strain>
    </source>
</reference>
<dbReference type="EMBL" id="ML979136">
    <property type="protein sequence ID" value="KAF1915336.1"/>
    <property type="molecule type" value="Genomic_DNA"/>
</dbReference>
<dbReference type="GO" id="GO:0004497">
    <property type="term" value="F:monooxygenase activity"/>
    <property type="evidence" value="ECO:0007669"/>
    <property type="project" value="InterPro"/>
</dbReference>
<dbReference type="GO" id="GO:0020037">
    <property type="term" value="F:heme binding"/>
    <property type="evidence" value="ECO:0007669"/>
    <property type="project" value="InterPro"/>
</dbReference>
<protein>
    <recommendedName>
        <fullName evidence="5">Cytochrome P450</fullName>
    </recommendedName>
</protein>